<accession>A0ABM7RRU2</accession>
<keyword evidence="1" id="KW-0732">Signal</keyword>
<dbReference type="EMBL" id="AP024702">
    <property type="protein sequence ID" value="BCX50184.1"/>
    <property type="molecule type" value="Genomic_DNA"/>
</dbReference>
<keyword evidence="3" id="KW-1185">Reference proteome</keyword>
<proteinExistence type="predicted"/>
<dbReference type="RefSeq" id="WP_338687135.1">
    <property type="nucleotide sequence ID" value="NZ_AP024702.1"/>
</dbReference>
<dbReference type="NCBIfam" id="TIGR05002">
    <property type="entry name" value="NxxGxxAF_repeat"/>
    <property type="match status" value="4"/>
</dbReference>
<dbReference type="Pfam" id="PF24251">
    <property type="entry name" value="DUF7453"/>
    <property type="match status" value="1"/>
</dbReference>
<reference evidence="2 3" key="1">
    <citation type="submission" date="2021-06" db="EMBL/GenBank/DDBJ databases">
        <title>Complete genome of Haloferula helveola possessing various polysaccharide degrading enzymes.</title>
        <authorList>
            <person name="Takami H."/>
            <person name="Huang C."/>
            <person name="Hamasaki K."/>
        </authorList>
    </citation>
    <scope>NUCLEOTIDE SEQUENCE [LARGE SCALE GENOMIC DNA]</scope>
    <source>
        <strain evidence="2 3">CN-1</strain>
    </source>
</reference>
<protein>
    <submittedName>
        <fullName evidence="2">Uncharacterized protein</fullName>
    </submittedName>
</protein>
<gene>
    <name evidence="2" type="ORF">HAHE_40920</name>
</gene>
<feature type="signal peptide" evidence="1">
    <location>
        <begin position="1"/>
        <end position="17"/>
    </location>
</feature>
<dbReference type="Proteomes" id="UP001374893">
    <property type="component" value="Chromosome"/>
</dbReference>
<evidence type="ECO:0000313" key="3">
    <source>
        <dbReference type="Proteomes" id="UP001374893"/>
    </source>
</evidence>
<evidence type="ECO:0000313" key="2">
    <source>
        <dbReference type="EMBL" id="BCX50184.1"/>
    </source>
</evidence>
<name>A0ABM7RRU2_9BACT</name>
<sequence length="804" mass="82571">MNRLFYIGLVLAQSALAAPIELDVILSEGDPGPGTAATVTRIYKGSTNNSGEVILGGRTNGAGPIVWAGDPTALQVIAEGNQASPAPGNPAFNNLANYSAIYPIINDNGDSAFIGATDGTGIGIFTHIGGVLQHIASHGEAVPGAPGTTFQMNFGNLETTAFALNGSSFFHSSIEGAMVTSANNDVLCGGPSGSVQLLAREGDLVNGESDIFFDSVNGVLNETRTSSAGTTAYCASLTGPGASGPDNGSGIILGTPGAFTLALQSGSPASAPGLPGDAQFLGFSNNSPVRVNNAGELLFISSLSGTGISGNVTAGTGNFIALWTGTPGNYRIVARRGDPAPGLPPGVDLSIYQSLNPDERIIALASNGDSAFISSLTGAVTSDDNTAIYAELDGTLHPVIREGDQAEGLAPGVLINNLNPGIGVRFAINANGIVLVLADLTGTGITGANDKALYFWTVADGLQLIAQEGSPLETSPGTFQTVGDLSLNGTMGDDSGHGRNLNNRNEAVIATELDGNEVLLRAKLVIPATYTLVHADTHSSAGGIITSSNYTSAATTGHMADAEGASADYLAKPGFAGQLYEPVSVLVSASPDPVDEEATTQASATVVMDDSTLLPLANTTPAWEVMAGPFTGITAGGLATADIVYQNETGTLRATYAGISGDGLVTVIDSDPDNYQDYAADGIDDDWQVSNFGLPPNSDAAPGENPDADPYDNLFEFLTGYDPNDPSSFLTFRIVDRSPSTAILELSKVIPGTRYTLERSTNLQPGNWAPLYDTVVGSTFLDYELPDKSAPDPAAFYRVDVNPE</sequence>
<feature type="chain" id="PRO_5045358772" evidence="1">
    <location>
        <begin position="18"/>
        <end position="804"/>
    </location>
</feature>
<organism evidence="2 3">
    <name type="scientific">Haloferula helveola</name>
    <dbReference type="NCBI Taxonomy" id="490095"/>
    <lineage>
        <taxon>Bacteria</taxon>
        <taxon>Pseudomonadati</taxon>
        <taxon>Verrucomicrobiota</taxon>
        <taxon>Verrucomicrobiia</taxon>
        <taxon>Verrucomicrobiales</taxon>
        <taxon>Verrucomicrobiaceae</taxon>
        <taxon>Haloferula</taxon>
    </lineage>
</organism>
<dbReference type="InterPro" id="IPR055876">
    <property type="entry name" value="DUF7453"/>
</dbReference>
<evidence type="ECO:0000256" key="1">
    <source>
        <dbReference type="SAM" id="SignalP"/>
    </source>
</evidence>